<evidence type="ECO:0000256" key="3">
    <source>
        <dbReference type="ARBA" id="ARBA00022679"/>
    </source>
</evidence>
<evidence type="ECO:0000313" key="5">
    <source>
        <dbReference type="EMBL" id="EGG05340.1"/>
    </source>
</evidence>
<dbReference type="GeneID" id="18930210"/>
<keyword evidence="6" id="KW-1185">Reference proteome</keyword>
<dbReference type="InterPro" id="IPR013216">
    <property type="entry name" value="Methyltransf_11"/>
</dbReference>
<dbReference type="SUPFAM" id="SSF53335">
    <property type="entry name" value="S-adenosyl-L-methionine-dependent methyltransferases"/>
    <property type="match status" value="1"/>
</dbReference>
<dbReference type="OrthoDB" id="10027013at2759"/>
<dbReference type="CDD" id="cd02440">
    <property type="entry name" value="AdoMet_MTases"/>
    <property type="match status" value="1"/>
</dbReference>
<dbReference type="Pfam" id="PF08241">
    <property type="entry name" value="Methyltransf_11"/>
    <property type="match status" value="1"/>
</dbReference>
<dbReference type="InterPro" id="IPR051052">
    <property type="entry name" value="Diverse_substrate_MTase"/>
</dbReference>
<dbReference type="Gene3D" id="3.40.50.150">
    <property type="entry name" value="Vaccinia Virus protein VP39"/>
    <property type="match status" value="1"/>
</dbReference>
<protein>
    <recommendedName>
        <fullName evidence="4">Methyltransferase type 11 domain-containing protein</fullName>
    </recommendedName>
</protein>
<evidence type="ECO:0000256" key="2">
    <source>
        <dbReference type="ARBA" id="ARBA00022603"/>
    </source>
</evidence>
<dbReference type="InParanoid" id="F4RQ37"/>
<dbReference type="KEGG" id="mlr:MELLADRAFT_64121"/>
<dbReference type="eggNOG" id="KOG3010">
    <property type="taxonomic scope" value="Eukaryota"/>
</dbReference>
<dbReference type="AlphaFoldDB" id="F4RQ37"/>
<feature type="domain" description="Methyltransferase type 11" evidence="4">
    <location>
        <begin position="42"/>
        <end position="135"/>
    </location>
</feature>
<dbReference type="VEuPathDB" id="FungiDB:MELLADRAFT_64121"/>
<dbReference type="PANTHER" id="PTHR44942:SF4">
    <property type="entry name" value="METHYLTRANSFERASE TYPE 11 DOMAIN-CONTAINING PROTEIN"/>
    <property type="match status" value="1"/>
</dbReference>
<dbReference type="STRING" id="747676.F4RQ37"/>
<dbReference type="Proteomes" id="UP000001072">
    <property type="component" value="Unassembled WGS sequence"/>
</dbReference>
<organism evidence="6">
    <name type="scientific">Melampsora larici-populina (strain 98AG31 / pathotype 3-4-7)</name>
    <name type="common">Poplar leaf rust fungus</name>
    <dbReference type="NCBI Taxonomy" id="747676"/>
    <lineage>
        <taxon>Eukaryota</taxon>
        <taxon>Fungi</taxon>
        <taxon>Dikarya</taxon>
        <taxon>Basidiomycota</taxon>
        <taxon>Pucciniomycotina</taxon>
        <taxon>Pucciniomycetes</taxon>
        <taxon>Pucciniales</taxon>
        <taxon>Melampsoraceae</taxon>
        <taxon>Melampsora</taxon>
    </lineage>
</organism>
<keyword evidence="3" id="KW-0808">Transferase</keyword>
<evidence type="ECO:0000259" key="4">
    <source>
        <dbReference type="Pfam" id="PF08241"/>
    </source>
</evidence>
<dbReference type="InterPro" id="IPR029063">
    <property type="entry name" value="SAM-dependent_MTases_sf"/>
</dbReference>
<accession>F4RQ37</accession>
<dbReference type="EMBL" id="GL883113">
    <property type="protein sequence ID" value="EGG05340.1"/>
    <property type="molecule type" value="Genomic_DNA"/>
</dbReference>
<reference evidence="6" key="1">
    <citation type="journal article" date="2011" name="Proc. Natl. Acad. Sci. U.S.A.">
        <title>Obligate biotrophy features unraveled by the genomic analysis of rust fungi.</title>
        <authorList>
            <person name="Duplessis S."/>
            <person name="Cuomo C.A."/>
            <person name="Lin Y.-C."/>
            <person name="Aerts A."/>
            <person name="Tisserant E."/>
            <person name="Veneault-Fourrey C."/>
            <person name="Joly D.L."/>
            <person name="Hacquard S."/>
            <person name="Amselem J."/>
            <person name="Cantarel B.L."/>
            <person name="Chiu R."/>
            <person name="Coutinho P.M."/>
            <person name="Feau N."/>
            <person name="Field M."/>
            <person name="Frey P."/>
            <person name="Gelhaye E."/>
            <person name="Goldberg J."/>
            <person name="Grabherr M.G."/>
            <person name="Kodira C.D."/>
            <person name="Kohler A."/>
            <person name="Kuees U."/>
            <person name="Lindquist E.A."/>
            <person name="Lucas S.M."/>
            <person name="Mago R."/>
            <person name="Mauceli E."/>
            <person name="Morin E."/>
            <person name="Murat C."/>
            <person name="Pangilinan J.L."/>
            <person name="Park R."/>
            <person name="Pearson M."/>
            <person name="Quesneville H."/>
            <person name="Rouhier N."/>
            <person name="Sakthikumar S."/>
            <person name="Salamov A.A."/>
            <person name="Schmutz J."/>
            <person name="Selles B."/>
            <person name="Shapiro H."/>
            <person name="Tanguay P."/>
            <person name="Tuskan G.A."/>
            <person name="Henrissat B."/>
            <person name="Van de Peer Y."/>
            <person name="Rouze P."/>
            <person name="Ellis J.G."/>
            <person name="Dodds P.N."/>
            <person name="Schein J.E."/>
            <person name="Zhong S."/>
            <person name="Hamelin R.C."/>
            <person name="Grigoriev I.V."/>
            <person name="Szabo L.J."/>
            <person name="Martin F."/>
        </authorList>
    </citation>
    <scope>NUCLEOTIDE SEQUENCE [LARGE SCALE GENOMIC DNA]</scope>
    <source>
        <strain evidence="6">98AG31 / pathotype 3-4-7</strain>
    </source>
</reference>
<evidence type="ECO:0000313" key="6">
    <source>
        <dbReference type="Proteomes" id="UP000001072"/>
    </source>
</evidence>
<name>F4RQ37_MELLP</name>
<dbReference type="GO" id="GO:0008757">
    <property type="term" value="F:S-adenosylmethionine-dependent methyltransferase activity"/>
    <property type="evidence" value="ECO:0007669"/>
    <property type="project" value="InterPro"/>
</dbReference>
<gene>
    <name evidence="5" type="ORF">MELLADRAFT_64121</name>
</gene>
<dbReference type="HOGENOM" id="CLU_049344_1_0_1"/>
<dbReference type="RefSeq" id="XP_007411262.1">
    <property type="nucleotide sequence ID" value="XM_007411200.1"/>
</dbReference>
<comment type="similarity">
    <text evidence="1">Belongs to the methyltransferase superfamily.</text>
</comment>
<sequence length="284" mass="32564">MASTFADQSYSIEAYDTYRPRYPQQMYETIMKYHQGEKEVALDLGCGTGIVTTDLLRLGEFKKVIGIDPSEPMIDYAKESRKDLGLEFRVGRAEELDWAETASVDMLVAGTAAHWFSSDWWDGAARVLKPGGTIAVFVYGGMWPDPHHPKANELRDAMFSFEQQLGNWSPGNTVSHNMYDDLPLPSKPNEFTDLERIQWNRDGKGERLMMFDKLSIPTWRNRAYTFGVAHRWKIQNPMKFGTLEDPIERTVEKIKALTFINDELTEFVCGHSLSLILLRRHQTS</sequence>
<dbReference type="GO" id="GO:0032259">
    <property type="term" value="P:methylation"/>
    <property type="evidence" value="ECO:0007669"/>
    <property type="project" value="UniProtKB-KW"/>
</dbReference>
<dbReference type="PANTHER" id="PTHR44942">
    <property type="entry name" value="METHYLTRANSF_11 DOMAIN-CONTAINING PROTEIN"/>
    <property type="match status" value="1"/>
</dbReference>
<proteinExistence type="inferred from homology"/>
<keyword evidence="2" id="KW-0489">Methyltransferase</keyword>
<evidence type="ECO:0000256" key="1">
    <source>
        <dbReference type="ARBA" id="ARBA00008361"/>
    </source>
</evidence>